<proteinExistence type="predicted"/>
<dbReference type="AlphaFoldDB" id="A0A8H7IUN8"/>
<protein>
    <submittedName>
        <fullName evidence="2">Uncharacterized protein</fullName>
    </submittedName>
</protein>
<organism evidence="2 3">
    <name type="scientific">Ascochyta lentis</name>
    <dbReference type="NCBI Taxonomy" id="205686"/>
    <lineage>
        <taxon>Eukaryota</taxon>
        <taxon>Fungi</taxon>
        <taxon>Dikarya</taxon>
        <taxon>Ascomycota</taxon>
        <taxon>Pezizomycotina</taxon>
        <taxon>Dothideomycetes</taxon>
        <taxon>Pleosporomycetidae</taxon>
        <taxon>Pleosporales</taxon>
        <taxon>Pleosporineae</taxon>
        <taxon>Didymellaceae</taxon>
        <taxon>Ascochyta</taxon>
    </lineage>
</organism>
<evidence type="ECO:0000313" key="2">
    <source>
        <dbReference type="EMBL" id="KAF9691408.1"/>
    </source>
</evidence>
<evidence type="ECO:0000313" key="3">
    <source>
        <dbReference type="Proteomes" id="UP000651452"/>
    </source>
</evidence>
<feature type="compositionally biased region" description="Polar residues" evidence="1">
    <location>
        <begin position="152"/>
        <end position="163"/>
    </location>
</feature>
<sequence>MAGLRRTQDIDQWRPEELSVGDRERSRERPRERIDEPRTSSPVPRAARDTRTLAREELEPGPYASTQSRVLQGPSLSSLEEGTQRGPGFALTPAPPPRPPRHNPILKAPPQPLCISTRQPQARQTAEKSKPRALEIQDAPRKLLAPSYPEGTLSTPATLRSRPHISTTYTRHVHSSVSRSSPLALC</sequence>
<keyword evidence="3" id="KW-1185">Reference proteome</keyword>
<dbReference type="EMBL" id="RZGK01000021">
    <property type="protein sequence ID" value="KAF9691408.1"/>
    <property type="molecule type" value="Genomic_DNA"/>
</dbReference>
<feature type="compositionally biased region" description="Basic and acidic residues" evidence="1">
    <location>
        <begin position="1"/>
        <end position="38"/>
    </location>
</feature>
<comment type="caution">
    <text evidence="2">The sequence shown here is derived from an EMBL/GenBank/DDBJ whole genome shotgun (WGS) entry which is preliminary data.</text>
</comment>
<feature type="compositionally biased region" description="Polar residues" evidence="1">
    <location>
        <begin position="64"/>
        <end position="81"/>
    </location>
</feature>
<feature type="region of interest" description="Disordered" evidence="1">
    <location>
        <begin position="1"/>
        <end position="163"/>
    </location>
</feature>
<accession>A0A8H7IUN8</accession>
<dbReference type="OrthoDB" id="10652964at2759"/>
<feature type="compositionally biased region" description="Basic and acidic residues" evidence="1">
    <location>
        <begin position="125"/>
        <end position="141"/>
    </location>
</feature>
<evidence type="ECO:0000256" key="1">
    <source>
        <dbReference type="SAM" id="MobiDB-lite"/>
    </source>
</evidence>
<reference evidence="2" key="1">
    <citation type="submission" date="2018-12" db="EMBL/GenBank/DDBJ databases">
        <authorList>
            <person name="Syme R.A."/>
            <person name="Farfan-Caceres L."/>
            <person name="Lichtenzveig J."/>
        </authorList>
    </citation>
    <scope>NUCLEOTIDE SEQUENCE</scope>
    <source>
        <strain evidence="2">Al4</strain>
    </source>
</reference>
<dbReference type="Proteomes" id="UP000651452">
    <property type="component" value="Unassembled WGS sequence"/>
</dbReference>
<feature type="compositionally biased region" description="Polar residues" evidence="1">
    <location>
        <begin position="114"/>
        <end position="124"/>
    </location>
</feature>
<gene>
    <name evidence="2" type="ORF">EKO04_010643</name>
</gene>
<name>A0A8H7IUN8_9PLEO</name>
<reference evidence="2" key="2">
    <citation type="submission" date="2020-09" db="EMBL/GenBank/DDBJ databases">
        <title>Reference genome assembly for Australian Ascochyta lentis isolate Al4.</title>
        <authorList>
            <person name="Lee R.C."/>
            <person name="Farfan-Caceres L.M."/>
            <person name="Debler J.W."/>
            <person name="Williams A.H."/>
            <person name="Henares B.M."/>
        </authorList>
    </citation>
    <scope>NUCLEOTIDE SEQUENCE</scope>
    <source>
        <strain evidence="2">Al4</strain>
    </source>
</reference>
<feature type="compositionally biased region" description="Basic and acidic residues" evidence="1">
    <location>
        <begin position="46"/>
        <end position="58"/>
    </location>
</feature>